<feature type="transmembrane region" description="Helical" evidence="2">
    <location>
        <begin position="21"/>
        <end position="42"/>
    </location>
</feature>
<organism evidence="3 4">
    <name type="scientific">Alloalcanivorax profundimaris</name>
    <dbReference type="NCBI Taxonomy" id="2735259"/>
    <lineage>
        <taxon>Bacteria</taxon>
        <taxon>Pseudomonadati</taxon>
        <taxon>Pseudomonadota</taxon>
        <taxon>Gammaproteobacteria</taxon>
        <taxon>Oceanospirillales</taxon>
        <taxon>Alcanivoracaceae</taxon>
        <taxon>Alloalcanivorax</taxon>
    </lineage>
</organism>
<name>A0ABS0AW87_9GAMM</name>
<keyword evidence="2" id="KW-0812">Transmembrane</keyword>
<gene>
    <name evidence="3" type="ORF">Y5W_02844</name>
</gene>
<feature type="compositionally biased region" description="Acidic residues" evidence="1">
    <location>
        <begin position="233"/>
        <end position="250"/>
    </location>
</feature>
<keyword evidence="2" id="KW-1133">Transmembrane helix</keyword>
<keyword evidence="2" id="KW-0472">Membrane</keyword>
<accession>A0ABS0AW87</accession>
<keyword evidence="4" id="KW-1185">Reference proteome</keyword>
<dbReference type="Proteomes" id="UP000662703">
    <property type="component" value="Unassembled WGS sequence"/>
</dbReference>
<dbReference type="Gene3D" id="3.55.40.10">
    <property type="entry name" value="minor pseudopilin epsh domain"/>
    <property type="match status" value="1"/>
</dbReference>
<sequence>MGVRRGIPGGLRQGGFTLLEILVVVGLIAMLSLAVLVVPVWMDDERQLDGEVAKLSDTLTLLNEQSLFGGRLMALRLTERGWTPLVYDVGERQFVPAQGNGLQARRLPAGLELAWQLDDLPSDEEERMGLDQVAERLVSDSPFGGGDEQGQGGLLDEERARAEERAGEDDDEQDEILPQVFFFPSGETTPITFTLRSSDDIDLETRRRLSALGKVRDPDNEEAEEALTAPDDKPDDDDQLIDDDFLGDDR</sequence>
<dbReference type="InterPro" id="IPR045584">
    <property type="entry name" value="Pilin-like"/>
</dbReference>
<feature type="region of interest" description="Disordered" evidence="1">
    <location>
        <begin position="210"/>
        <end position="250"/>
    </location>
</feature>
<dbReference type="EMBL" id="ARXX01000049">
    <property type="protein sequence ID" value="MBF5057550.1"/>
    <property type="molecule type" value="Genomic_DNA"/>
</dbReference>
<proteinExistence type="predicted"/>
<dbReference type="RefSeq" id="WP_194865743.1">
    <property type="nucleotide sequence ID" value="NZ_ARXX01000049.1"/>
</dbReference>
<reference evidence="3 4" key="1">
    <citation type="submission" date="2012-09" db="EMBL/GenBank/DDBJ databases">
        <title>Genome Sequence of alkane-degrading Bacterium Alcanivorax sp. 521-1.</title>
        <authorList>
            <person name="Lai Q."/>
            <person name="Shao Z."/>
        </authorList>
    </citation>
    <scope>NUCLEOTIDE SEQUENCE [LARGE SCALE GENOMIC DNA]</scope>
    <source>
        <strain evidence="3 4">521-1</strain>
    </source>
</reference>
<evidence type="ECO:0000313" key="3">
    <source>
        <dbReference type="EMBL" id="MBF5057550.1"/>
    </source>
</evidence>
<dbReference type="NCBIfam" id="TIGR02532">
    <property type="entry name" value="IV_pilin_GFxxxE"/>
    <property type="match status" value="1"/>
</dbReference>
<dbReference type="PROSITE" id="PS00409">
    <property type="entry name" value="PROKAR_NTER_METHYL"/>
    <property type="match status" value="1"/>
</dbReference>
<evidence type="ECO:0000313" key="4">
    <source>
        <dbReference type="Proteomes" id="UP000662703"/>
    </source>
</evidence>
<dbReference type="InterPro" id="IPR012902">
    <property type="entry name" value="N_methyl_site"/>
</dbReference>
<dbReference type="Pfam" id="PF07963">
    <property type="entry name" value="N_methyl"/>
    <property type="match status" value="1"/>
</dbReference>
<comment type="caution">
    <text evidence="3">The sequence shown here is derived from an EMBL/GenBank/DDBJ whole genome shotgun (WGS) entry which is preliminary data.</text>
</comment>
<evidence type="ECO:0000256" key="1">
    <source>
        <dbReference type="SAM" id="MobiDB-lite"/>
    </source>
</evidence>
<dbReference type="SUPFAM" id="SSF54523">
    <property type="entry name" value="Pili subunits"/>
    <property type="match status" value="1"/>
</dbReference>
<protein>
    <submittedName>
        <fullName evidence="3">General secretion pathway protein H</fullName>
    </submittedName>
</protein>
<evidence type="ECO:0000256" key="2">
    <source>
        <dbReference type="SAM" id="Phobius"/>
    </source>
</evidence>